<evidence type="ECO:0000313" key="1">
    <source>
        <dbReference type="EMBL" id="KAF2468146.1"/>
    </source>
</evidence>
<reference evidence="1" key="1">
    <citation type="journal article" date="2020" name="Stud. Mycol.">
        <title>101 Dothideomycetes genomes: a test case for predicting lifestyles and emergence of pathogens.</title>
        <authorList>
            <person name="Haridas S."/>
            <person name="Albert R."/>
            <person name="Binder M."/>
            <person name="Bloem J."/>
            <person name="Labutti K."/>
            <person name="Salamov A."/>
            <person name="Andreopoulos B."/>
            <person name="Baker S."/>
            <person name="Barry K."/>
            <person name="Bills G."/>
            <person name="Bluhm B."/>
            <person name="Cannon C."/>
            <person name="Castanera R."/>
            <person name="Culley D."/>
            <person name="Daum C."/>
            <person name="Ezra D."/>
            <person name="Gonzalez J."/>
            <person name="Henrissat B."/>
            <person name="Kuo A."/>
            <person name="Liang C."/>
            <person name="Lipzen A."/>
            <person name="Lutzoni F."/>
            <person name="Magnuson J."/>
            <person name="Mondo S."/>
            <person name="Nolan M."/>
            <person name="Ohm R."/>
            <person name="Pangilinan J."/>
            <person name="Park H.-J."/>
            <person name="Ramirez L."/>
            <person name="Alfaro M."/>
            <person name="Sun H."/>
            <person name="Tritt A."/>
            <person name="Yoshinaga Y."/>
            <person name="Zwiers L.-H."/>
            <person name="Turgeon B."/>
            <person name="Goodwin S."/>
            <person name="Spatafora J."/>
            <person name="Crous P."/>
            <person name="Grigoriev I."/>
        </authorList>
    </citation>
    <scope>NUCLEOTIDE SEQUENCE</scope>
    <source>
        <strain evidence="1">ATCC 200398</strain>
    </source>
</reference>
<keyword evidence="2" id="KW-1185">Reference proteome</keyword>
<protein>
    <submittedName>
        <fullName evidence="1">Uncharacterized protein</fullName>
    </submittedName>
</protein>
<proteinExistence type="predicted"/>
<name>A0ACB6QMM7_9PLEO</name>
<comment type="caution">
    <text evidence="1">The sequence shown here is derived from an EMBL/GenBank/DDBJ whole genome shotgun (WGS) entry which is preliminary data.</text>
</comment>
<dbReference type="Proteomes" id="UP000799755">
    <property type="component" value="Unassembled WGS sequence"/>
</dbReference>
<sequence>MRRLFPPSFITSKDLKVLAMRSVLCLLTLEDYQAFLDHCVFQTPQYLSSLHHFIVAPYPLSKNTPFRVALLIKEKSYHFTTHREEGSATSSEHVKDQEPTTGVDSEMKIHVSPATCTRSPHSPRSLHEVLSQSASHKNMITYHVQIRKGPLSDWYPTFDLRTCQTSTLSASIVTSLLRAGRCWRYFDLQTI</sequence>
<organism evidence="1 2">
    <name type="scientific">Lindgomyces ingoldianus</name>
    <dbReference type="NCBI Taxonomy" id="673940"/>
    <lineage>
        <taxon>Eukaryota</taxon>
        <taxon>Fungi</taxon>
        <taxon>Dikarya</taxon>
        <taxon>Ascomycota</taxon>
        <taxon>Pezizomycotina</taxon>
        <taxon>Dothideomycetes</taxon>
        <taxon>Pleosporomycetidae</taxon>
        <taxon>Pleosporales</taxon>
        <taxon>Lindgomycetaceae</taxon>
        <taxon>Lindgomyces</taxon>
    </lineage>
</organism>
<evidence type="ECO:0000313" key="2">
    <source>
        <dbReference type="Proteomes" id="UP000799755"/>
    </source>
</evidence>
<gene>
    <name evidence="1" type="ORF">BDR25DRAFT_357900</name>
</gene>
<accession>A0ACB6QMM7</accession>
<dbReference type="EMBL" id="MU003517">
    <property type="protein sequence ID" value="KAF2468146.1"/>
    <property type="molecule type" value="Genomic_DNA"/>
</dbReference>